<dbReference type="PROSITE" id="PS50072">
    <property type="entry name" value="CSA_PPIASE_2"/>
    <property type="match status" value="1"/>
</dbReference>
<evidence type="ECO:0000256" key="1">
    <source>
        <dbReference type="ARBA" id="ARBA00023110"/>
    </source>
</evidence>
<reference evidence="5 6" key="1">
    <citation type="submission" date="2021-05" db="EMBL/GenBank/DDBJ databases">
        <title>A Polyphasic approach of four new species of the genus Ohtaekwangia: Ohtaekwangia histidinii sp. nov., Ohtaekwangia cretensis sp. nov., Ohtaekwangia indiensis sp. nov., Ohtaekwangia reichenbachii sp. nov. from diverse environment.</title>
        <authorList>
            <person name="Octaviana S."/>
        </authorList>
    </citation>
    <scope>NUCLEOTIDE SEQUENCE [LARGE SCALE GENOMIC DNA]</scope>
    <source>
        <strain evidence="5 6">PWU4</strain>
    </source>
</reference>
<evidence type="ECO:0000313" key="6">
    <source>
        <dbReference type="Proteomes" id="UP001319200"/>
    </source>
</evidence>
<gene>
    <name evidence="5" type="ORF">KK083_29210</name>
</gene>
<sequence length="229" mass="26588">MKRRFLSLSLPVFILILSCSKPQNEVITRQNVREVLTRYGQANPENEVLIETDFGNMRIRLYDETPLHRANFIKLIKEGHYEEAEFYRVFYQFMIQGGDFDDQLDYMIPAEFNKKYIHKKGALSMARQDEDNPDLQSSSTEFFIVHGGKYADYQVDEEVKNLGLTLTPEQRETYMTSGGYMSLDQKYTVFGEVVEGLDVIDKIASVKVYQEDKPLKKIPLRISVVGSRQ</sequence>
<name>A0AAP2DTF3_9BACT</name>
<dbReference type="EMBL" id="JAHESF010000054">
    <property type="protein sequence ID" value="MBT1701008.1"/>
    <property type="molecule type" value="Genomic_DNA"/>
</dbReference>
<dbReference type="InterPro" id="IPR002130">
    <property type="entry name" value="Cyclophilin-type_PPIase_dom"/>
</dbReference>
<evidence type="ECO:0000256" key="2">
    <source>
        <dbReference type="ARBA" id="ARBA00023235"/>
    </source>
</evidence>
<dbReference type="PRINTS" id="PR00153">
    <property type="entry name" value="CSAPPISMRASE"/>
</dbReference>
<comment type="function">
    <text evidence="3">PPIases accelerate the folding of proteins. It catalyzes the cis-trans isomerization of proline imidic peptide bonds in oligopeptides.</text>
</comment>
<organism evidence="5 6">
    <name type="scientific">Chryseosolibacter histidini</name>
    <dbReference type="NCBI Taxonomy" id="2782349"/>
    <lineage>
        <taxon>Bacteria</taxon>
        <taxon>Pseudomonadati</taxon>
        <taxon>Bacteroidota</taxon>
        <taxon>Cytophagia</taxon>
        <taxon>Cytophagales</taxon>
        <taxon>Chryseotaleaceae</taxon>
        <taxon>Chryseosolibacter</taxon>
    </lineage>
</organism>
<feature type="domain" description="PPIase cyclophilin-type" evidence="4">
    <location>
        <begin position="51"/>
        <end position="220"/>
    </location>
</feature>
<dbReference type="PROSITE" id="PS51257">
    <property type="entry name" value="PROKAR_LIPOPROTEIN"/>
    <property type="match status" value="1"/>
</dbReference>
<keyword evidence="2 3" id="KW-0413">Isomerase</keyword>
<keyword evidence="1 3" id="KW-0697">Rotamase</keyword>
<dbReference type="Proteomes" id="UP001319200">
    <property type="component" value="Unassembled WGS sequence"/>
</dbReference>
<accession>A0AAP2DTF3</accession>
<evidence type="ECO:0000256" key="3">
    <source>
        <dbReference type="RuleBase" id="RU363019"/>
    </source>
</evidence>
<dbReference type="RefSeq" id="WP_254169696.1">
    <property type="nucleotide sequence ID" value="NZ_JAHESF010000054.1"/>
</dbReference>
<evidence type="ECO:0000313" key="5">
    <source>
        <dbReference type="EMBL" id="MBT1701008.1"/>
    </source>
</evidence>
<dbReference type="SUPFAM" id="SSF50891">
    <property type="entry name" value="Cyclophilin-like"/>
    <property type="match status" value="1"/>
</dbReference>
<comment type="similarity">
    <text evidence="3">Belongs to the cyclophilin-type PPIase family.</text>
</comment>
<dbReference type="PANTHER" id="PTHR45625">
    <property type="entry name" value="PEPTIDYL-PROLYL CIS-TRANS ISOMERASE-RELATED"/>
    <property type="match status" value="1"/>
</dbReference>
<protein>
    <recommendedName>
        <fullName evidence="3">Peptidyl-prolyl cis-trans isomerase</fullName>
        <shortName evidence="3">PPIase</shortName>
        <ecNumber evidence="3">5.2.1.8</ecNumber>
    </recommendedName>
</protein>
<dbReference type="InterPro" id="IPR029000">
    <property type="entry name" value="Cyclophilin-like_dom_sf"/>
</dbReference>
<dbReference type="Pfam" id="PF00160">
    <property type="entry name" value="Pro_isomerase"/>
    <property type="match status" value="1"/>
</dbReference>
<proteinExistence type="inferred from homology"/>
<dbReference type="InterPro" id="IPR044666">
    <property type="entry name" value="Cyclophilin_A-like"/>
</dbReference>
<dbReference type="AlphaFoldDB" id="A0AAP2DTF3"/>
<dbReference type="CDD" id="cd00317">
    <property type="entry name" value="cyclophilin"/>
    <property type="match status" value="1"/>
</dbReference>
<dbReference type="EC" id="5.2.1.8" evidence="3"/>
<keyword evidence="6" id="KW-1185">Reference proteome</keyword>
<dbReference type="GO" id="GO:0003755">
    <property type="term" value="F:peptidyl-prolyl cis-trans isomerase activity"/>
    <property type="evidence" value="ECO:0007669"/>
    <property type="project" value="UniProtKB-UniRule"/>
</dbReference>
<comment type="caution">
    <text evidence="5">The sequence shown here is derived from an EMBL/GenBank/DDBJ whole genome shotgun (WGS) entry which is preliminary data.</text>
</comment>
<dbReference type="Gene3D" id="2.40.100.10">
    <property type="entry name" value="Cyclophilin-like"/>
    <property type="match status" value="1"/>
</dbReference>
<evidence type="ECO:0000259" key="4">
    <source>
        <dbReference type="PROSITE" id="PS50072"/>
    </source>
</evidence>
<dbReference type="PANTHER" id="PTHR45625:SF4">
    <property type="entry name" value="PEPTIDYLPROLYL ISOMERASE DOMAIN AND WD REPEAT-CONTAINING PROTEIN 1"/>
    <property type="match status" value="1"/>
</dbReference>
<comment type="catalytic activity">
    <reaction evidence="3">
        <text>[protein]-peptidylproline (omega=180) = [protein]-peptidylproline (omega=0)</text>
        <dbReference type="Rhea" id="RHEA:16237"/>
        <dbReference type="Rhea" id="RHEA-COMP:10747"/>
        <dbReference type="Rhea" id="RHEA-COMP:10748"/>
        <dbReference type="ChEBI" id="CHEBI:83833"/>
        <dbReference type="ChEBI" id="CHEBI:83834"/>
        <dbReference type="EC" id="5.2.1.8"/>
    </reaction>
</comment>